<evidence type="ECO:0000313" key="2">
    <source>
        <dbReference type="EMBL" id="GIF26695.1"/>
    </source>
</evidence>
<sequence length="114" mass="12010">MYIREIELRNVRGFFGARDVTLDLTRPDGALAGWTVLAGRNGSGKTSLLRAVALAVGGPGVARNLVSDFSGWVSVGEAVGVCLRAADLRRERRSFPREWAAVGGSVLGQPGLAS</sequence>
<reference evidence="2" key="1">
    <citation type="submission" date="2021-01" db="EMBL/GenBank/DDBJ databases">
        <title>Whole genome shotgun sequence of Actinoplanes tereljensis NBRC 105297.</title>
        <authorList>
            <person name="Komaki H."/>
            <person name="Tamura T."/>
        </authorList>
    </citation>
    <scope>NUCLEOTIDE SEQUENCE</scope>
    <source>
        <strain evidence="2">NBRC 105297</strain>
    </source>
</reference>
<evidence type="ECO:0000259" key="1">
    <source>
        <dbReference type="Pfam" id="PF13476"/>
    </source>
</evidence>
<dbReference type="EMBL" id="BOMY01000063">
    <property type="protein sequence ID" value="GIF26695.1"/>
    <property type="molecule type" value="Genomic_DNA"/>
</dbReference>
<protein>
    <recommendedName>
        <fullName evidence="1">Rad50/SbcC-type AAA domain-containing protein</fullName>
    </recommendedName>
</protein>
<dbReference type="Pfam" id="PF13476">
    <property type="entry name" value="AAA_23"/>
    <property type="match status" value="1"/>
</dbReference>
<dbReference type="Proteomes" id="UP000623608">
    <property type="component" value="Unassembled WGS sequence"/>
</dbReference>
<dbReference type="SUPFAM" id="SSF52540">
    <property type="entry name" value="P-loop containing nucleoside triphosphate hydrolases"/>
    <property type="match status" value="1"/>
</dbReference>
<proteinExistence type="predicted"/>
<dbReference type="AlphaFoldDB" id="A0A919NWU6"/>
<organism evidence="2 3">
    <name type="scientific">Paractinoplanes tereljensis</name>
    <dbReference type="NCBI Taxonomy" id="571912"/>
    <lineage>
        <taxon>Bacteria</taxon>
        <taxon>Bacillati</taxon>
        <taxon>Actinomycetota</taxon>
        <taxon>Actinomycetes</taxon>
        <taxon>Micromonosporales</taxon>
        <taxon>Micromonosporaceae</taxon>
        <taxon>Paractinoplanes</taxon>
    </lineage>
</organism>
<gene>
    <name evidence="2" type="ORF">Ate02nite_94250</name>
</gene>
<accession>A0A919NWU6</accession>
<dbReference type="RefSeq" id="WP_203814498.1">
    <property type="nucleotide sequence ID" value="NZ_BOMY01000063.1"/>
</dbReference>
<dbReference type="InterPro" id="IPR027417">
    <property type="entry name" value="P-loop_NTPase"/>
</dbReference>
<dbReference type="GO" id="GO:0016887">
    <property type="term" value="F:ATP hydrolysis activity"/>
    <property type="evidence" value="ECO:0007669"/>
    <property type="project" value="InterPro"/>
</dbReference>
<dbReference type="InterPro" id="IPR038729">
    <property type="entry name" value="Rad50/SbcC_AAA"/>
</dbReference>
<evidence type="ECO:0000313" key="3">
    <source>
        <dbReference type="Proteomes" id="UP000623608"/>
    </source>
</evidence>
<comment type="caution">
    <text evidence="2">The sequence shown here is derived from an EMBL/GenBank/DDBJ whole genome shotgun (WGS) entry which is preliminary data.</text>
</comment>
<dbReference type="GO" id="GO:0006302">
    <property type="term" value="P:double-strand break repair"/>
    <property type="evidence" value="ECO:0007669"/>
    <property type="project" value="InterPro"/>
</dbReference>
<dbReference type="Gene3D" id="3.40.50.300">
    <property type="entry name" value="P-loop containing nucleotide triphosphate hydrolases"/>
    <property type="match status" value="1"/>
</dbReference>
<name>A0A919NWU6_9ACTN</name>
<keyword evidence="3" id="KW-1185">Reference proteome</keyword>
<feature type="domain" description="Rad50/SbcC-type AAA" evidence="1">
    <location>
        <begin position="6"/>
        <end position="59"/>
    </location>
</feature>